<keyword evidence="4 7" id="KW-0067">ATP-binding</keyword>
<dbReference type="Gene3D" id="3.30.470.20">
    <property type="entry name" value="ATP-grasp fold, B domain"/>
    <property type="match status" value="1"/>
</dbReference>
<dbReference type="Pfam" id="PF02786">
    <property type="entry name" value="CPSase_L_D2"/>
    <property type="match status" value="1"/>
</dbReference>
<dbReference type="PROSITE" id="PS00867">
    <property type="entry name" value="CPSASE_2"/>
    <property type="match status" value="1"/>
</dbReference>
<reference evidence="10" key="1">
    <citation type="submission" date="2011-08" db="EMBL/GenBank/DDBJ databases">
        <authorList>
            <person name="Rombauts S."/>
        </authorList>
    </citation>
    <scope>NUCLEOTIDE SEQUENCE</scope>
    <source>
        <strain evidence="10">London</strain>
    </source>
</reference>
<accession>T1KEC9</accession>
<protein>
    <recommendedName>
        <fullName evidence="5">carbamoyl-phosphate synthase (ammonia)</fullName>
        <ecNumber evidence="5">6.3.4.16</ecNumber>
    </recommendedName>
</protein>
<proteinExistence type="predicted"/>
<dbReference type="AlphaFoldDB" id="T1KEC9"/>
<dbReference type="PANTHER" id="PTHR11405">
    <property type="entry name" value="CARBAMOYLTRANSFERASE FAMILY MEMBER"/>
    <property type="match status" value="1"/>
</dbReference>
<dbReference type="PROSITE" id="PS50975">
    <property type="entry name" value="ATP_GRASP"/>
    <property type="match status" value="1"/>
</dbReference>
<evidence type="ECO:0000259" key="8">
    <source>
        <dbReference type="PROSITE" id="PS50975"/>
    </source>
</evidence>
<dbReference type="GO" id="GO:0005829">
    <property type="term" value="C:cytosol"/>
    <property type="evidence" value="ECO:0007669"/>
    <property type="project" value="TreeGrafter"/>
</dbReference>
<dbReference type="InterPro" id="IPR005479">
    <property type="entry name" value="CPAse_ATP-bd"/>
</dbReference>
<dbReference type="STRING" id="32264.T1KEC9"/>
<dbReference type="GO" id="GO:0006207">
    <property type="term" value="P:'de novo' pyrimidine nucleobase biosynthetic process"/>
    <property type="evidence" value="ECO:0007669"/>
    <property type="project" value="TreeGrafter"/>
</dbReference>
<dbReference type="eggNOG" id="KOG0370">
    <property type="taxonomic scope" value="Eukaryota"/>
</dbReference>
<evidence type="ECO:0000256" key="6">
    <source>
        <dbReference type="ARBA" id="ARBA00047359"/>
    </source>
</evidence>
<dbReference type="GO" id="GO:0046872">
    <property type="term" value="F:metal ion binding"/>
    <property type="evidence" value="ECO:0007669"/>
    <property type="project" value="InterPro"/>
</dbReference>
<dbReference type="KEGG" id="tut:107362970"/>
<dbReference type="GO" id="GO:0006541">
    <property type="term" value="P:glutamine metabolic process"/>
    <property type="evidence" value="ECO:0007669"/>
    <property type="project" value="TreeGrafter"/>
</dbReference>
<dbReference type="GO" id="GO:0004070">
    <property type="term" value="F:aspartate carbamoyltransferase activity"/>
    <property type="evidence" value="ECO:0007669"/>
    <property type="project" value="TreeGrafter"/>
</dbReference>
<dbReference type="InterPro" id="IPR005483">
    <property type="entry name" value="CPSase_dom"/>
</dbReference>
<reference evidence="9" key="2">
    <citation type="submission" date="2015-06" db="UniProtKB">
        <authorList>
            <consortium name="EnsemblMetazoa"/>
        </authorList>
    </citation>
    <scope>IDENTIFICATION</scope>
</reference>
<keyword evidence="1" id="KW-0436">Ligase</keyword>
<dbReference type="GO" id="GO:0005524">
    <property type="term" value="F:ATP binding"/>
    <property type="evidence" value="ECO:0007669"/>
    <property type="project" value="UniProtKB-UniRule"/>
</dbReference>
<evidence type="ECO:0000313" key="9">
    <source>
        <dbReference type="EnsemblMetazoa" id="tetur09g06140.1"/>
    </source>
</evidence>
<dbReference type="RefSeq" id="XP_025016771.1">
    <property type="nucleotide sequence ID" value="XM_025161003.1"/>
</dbReference>
<evidence type="ECO:0000256" key="1">
    <source>
        <dbReference type="ARBA" id="ARBA00022598"/>
    </source>
</evidence>
<organism evidence="9 10">
    <name type="scientific">Tetranychus urticae</name>
    <name type="common">Two-spotted spider mite</name>
    <dbReference type="NCBI Taxonomy" id="32264"/>
    <lineage>
        <taxon>Eukaryota</taxon>
        <taxon>Metazoa</taxon>
        <taxon>Ecdysozoa</taxon>
        <taxon>Arthropoda</taxon>
        <taxon>Chelicerata</taxon>
        <taxon>Arachnida</taxon>
        <taxon>Acari</taxon>
        <taxon>Acariformes</taxon>
        <taxon>Trombidiformes</taxon>
        <taxon>Prostigmata</taxon>
        <taxon>Eleutherengona</taxon>
        <taxon>Raphignathae</taxon>
        <taxon>Tetranychoidea</taxon>
        <taxon>Tetranychidae</taxon>
        <taxon>Tetranychus</taxon>
    </lineage>
</organism>
<dbReference type="EC" id="6.3.4.16" evidence="5"/>
<comment type="catalytic activity">
    <reaction evidence="6">
        <text>hydrogencarbonate + NH4(+) + 2 ATP = carbamoyl phosphate + 2 ADP + phosphate + 2 H(+)</text>
        <dbReference type="Rhea" id="RHEA:18029"/>
        <dbReference type="ChEBI" id="CHEBI:15378"/>
        <dbReference type="ChEBI" id="CHEBI:17544"/>
        <dbReference type="ChEBI" id="CHEBI:28938"/>
        <dbReference type="ChEBI" id="CHEBI:30616"/>
        <dbReference type="ChEBI" id="CHEBI:43474"/>
        <dbReference type="ChEBI" id="CHEBI:58228"/>
        <dbReference type="ChEBI" id="CHEBI:456216"/>
        <dbReference type="EC" id="6.3.4.16"/>
    </reaction>
</comment>
<evidence type="ECO:0000313" key="10">
    <source>
        <dbReference type="Proteomes" id="UP000015104"/>
    </source>
</evidence>
<evidence type="ECO:0000256" key="5">
    <source>
        <dbReference type="ARBA" id="ARBA00044063"/>
    </source>
</evidence>
<dbReference type="FunFam" id="3.30.470.20:FF:000001">
    <property type="entry name" value="Carbamoyl-phosphate synthase large chain"/>
    <property type="match status" value="1"/>
</dbReference>
<keyword evidence="10" id="KW-1185">Reference proteome</keyword>
<dbReference type="GO" id="GO:0004151">
    <property type="term" value="F:dihydroorotase activity"/>
    <property type="evidence" value="ECO:0007669"/>
    <property type="project" value="TreeGrafter"/>
</dbReference>
<dbReference type="Proteomes" id="UP000015104">
    <property type="component" value="Unassembled WGS sequence"/>
</dbReference>
<dbReference type="SUPFAM" id="SSF56059">
    <property type="entry name" value="Glutathione synthetase ATP-binding domain-like"/>
    <property type="match status" value="1"/>
</dbReference>
<evidence type="ECO:0000256" key="2">
    <source>
        <dbReference type="ARBA" id="ARBA00022737"/>
    </source>
</evidence>
<dbReference type="GeneID" id="107362970"/>
<feature type="domain" description="ATP-grasp" evidence="8">
    <location>
        <begin position="79"/>
        <end position="271"/>
    </location>
</feature>
<keyword evidence="2" id="KW-0677">Repeat</keyword>
<dbReference type="GO" id="GO:0004087">
    <property type="term" value="F:carbamoyl-phosphate synthase (ammonia) activity"/>
    <property type="evidence" value="ECO:0007669"/>
    <property type="project" value="UniProtKB-EC"/>
</dbReference>
<dbReference type="OrthoDB" id="6494631at2759"/>
<dbReference type="PANTHER" id="PTHR11405:SF5">
    <property type="entry name" value="CAD PROTEIN"/>
    <property type="match status" value="1"/>
</dbReference>
<dbReference type="EMBL" id="CAEY01002034">
    <property type="status" value="NOT_ANNOTATED_CDS"/>
    <property type="molecule type" value="Genomic_DNA"/>
</dbReference>
<evidence type="ECO:0000256" key="7">
    <source>
        <dbReference type="PROSITE-ProRule" id="PRU00409"/>
    </source>
</evidence>
<evidence type="ECO:0000256" key="3">
    <source>
        <dbReference type="ARBA" id="ARBA00022741"/>
    </source>
</evidence>
<dbReference type="InterPro" id="IPR011761">
    <property type="entry name" value="ATP-grasp"/>
</dbReference>
<dbReference type="PROSITE" id="PS00866">
    <property type="entry name" value="CPSASE_1"/>
    <property type="match status" value="1"/>
</dbReference>
<dbReference type="HOGENOM" id="CLU_886607_0_0_1"/>
<dbReference type="GO" id="GO:0019240">
    <property type="term" value="P:citrulline biosynthetic process"/>
    <property type="evidence" value="ECO:0007669"/>
    <property type="project" value="TreeGrafter"/>
</dbReference>
<keyword evidence="3 7" id="KW-0547">Nucleotide-binding</keyword>
<evidence type="ECO:0000256" key="4">
    <source>
        <dbReference type="ARBA" id="ARBA00022840"/>
    </source>
</evidence>
<dbReference type="PRINTS" id="PR00098">
    <property type="entry name" value="CPSASE"/>
</dbReference>
<dbReference type="EnsemblMetazoa" id="tetur09g06140.1">
    <property type="protein sequence ID" value="tetur09g06140.1"/>
    <property type="gene ID" value="tetur09g06140"/>
</dbReference>
<dbReference type="GO" id="GO:0004088">
    <property type="term" value="F:carbamoyl-phosphate synthase (glutamine-hydrolyzing) activity"/>
    <property type="evidence" value="ECO:0007669"/>
    <property type="project" value="TreeGrafter"/>
</dbReference>
<sequence length="314" mass="34409">MDSLVLSRIASFLLHKLPQVGGRVNILKKYLSLDKAVYRAALNYGIELNNRGIFKQYSITVMGTPIQSIINSEDRKLFADQVASIGGRVAPSGAVYSVEEAIITAKRLGYPILIRAAYALGGLGSGFAHDETELRKIVSKALLHSNQVLLDKSLKGWKEIEYEIIRDSYDNCIAICNMENLDPLGIHTGESIVVAPSQTLTDSEYYLLRSMSIKIVRHLGVIGECNVQFALNPKSEEFYIIEVNPRLSRSSALASKATGYPLAYVAAKLSLGICLSDLKNSVTGSTTACFEPSLDYCVVKIPRWDLPVGKSTSQ</sequence>
<dbReference type="GO" id="GO:0006228">
    <property type="term" value="P:UTP biosynthetic process"/>
    <property type="evidence" value="ECO:0007669"/>
    <property type="project" value="TreeGrafter"/>
</dbReference>
<name>T1KEC9_TETUR</name>